<dbReference type="EMBL" id="JAHHZF010000004">
    <property type="protein sequence ID" value="MBT9289911.1"/>
    <property type="molecule type" value="Genomic_DNA"/>
</dbReference>
<keyword evidence="2" id="KW-1185">Reference proteome</keyword>
<sequence>MSKPTFVERMAELGLNFPPDEIPAFEAFVSDLEQSAAALRAFDRSYAEEPSSIFTPAPAALKLPG</sequence>
<name>A0A947GD55_9HYPH</name>
<gene>
    <name evidence="1" type="ORF">KL771_10610</name>
</gene>
<proteinExistence type="predicted"/>
<evidence type="ECO:0000313" key="2">
    <source>
        <dbReference type="Proteomes" id="UP000766595"/>
    </source>
</evidence>
<reference evidence="1 2" key="1">
    <citation type="submission" date="2021-06" db="EMBL/GenBank/DDBJ databases">
        <authorList>
            <person name="Grouzdev D.S."/>
            <person name="Koziaeva V."/>
        </authorList>
    </citation>
    <scope>NUCLEOTIDE SEQUENCE [LARGE SCALE GENOMIC DNA]</scope>
    <source>
        <strain evidence="1 2">22</strain>
    </source>
</reference>
<protein>
    <submittedName>
        <fullName evidence="1">Uncharacterized protein</fullName>
    </submittedName>
</protein>
<dbReference type="RefSeq" id="WP_261968508.1">
    <property type="nucleotide sequence ID" value="NZ_JAHHZF010000004.1"/>
</dbReference>
<comment type="caution">
    <text evidence="1">The sequence shown here is derived from an EMBL/GenBank/DDBJ whole genome shotgun (WGS) entry which is preliminary data.</text>
</comment>
<dbReference type="Proteomes" id="UP000766595">
    <property type="component" value="Unassembled WGS sequence"/>
</dbReference>
<evidence type="ECO:0000313" key="1">
    <source>
        <dbReference type="EMBL" id="MBT9289911.1"/>
    </source>
</evidence>
<organism evidence="1 2">
    <name type="scientific">Prosthecodimorpha staleyi</name>
    <dbReference type="NCBI Taxonomy" id="2840188"/>
    <lineage>
        <taxon>Bacteria</taxon>
        <taxon>Pseudomonadati</taxon>
        <taxon>Pseudomonadota</taxon>
        <taxon>Alphaproteobacteria</taxon>
        <taxon>Hyphomicrobiales</taxon>
        <taxon>Ancalomicrobiaceae</taxon>
        <taxon>Prosthecodimorpha</taxon>
    </lineage>
</organism>
<dbReference type="AlphaFoldDB" id="A0A947GD55"/>
<accession>A0A947GD55</accession>